<sequence length="134" mass="15388">MVPKLAELYDHKAVRELGEAIGKAIGDEDDYASLIDLEFAQDKVSFADALHRFLRRLLTFVEEHPDWFYPSQERVAELMKLVDECAAEMGFQDTRRREQEAIRLVRAALLSHALAQACVLKRQQMQKQKAGGER</sequence>
<dbReference type="AlphaFoldDB" id="A0A2H5XBU9"/>
<gene>
    <name evidence="1" type="ORF">HRbin17_01185</name>
</gene>
<proteinExistence type="predicted"/>
<reference evidence="2" key="1">
    <citation type="submission" date="2017-09" db="EMBL/GenBank/DDBJ databases">
        <title>Metaegenomics of thermophilic ammonia-oxidizing enrichment culture.</title>
        <authorList>
            <person name="Kato S."/>
            <person name="Suzuki K."/>
        </authorList>
    </citation>
    <scope>NUCLEOTIDE SEQUENCE [LARGE SCALE GENOMIC DNA]</scope>
</reference>
<name>A0A2H5XBU9_9BACT</name>
<evidence type="ECO:0000313" key="2">
    <source>
        <dbReference type="Proteomes" id="UP000236173"/>
    </source>
</evidence>
<comment type="caution">
    <text evidence="1">The sequence shown here is derived from an EMBL/GenBank/DDBJ whole genome shotgun (WGS) entry which is preliminary data.</text>
</comment>
<dbReference type="EMBL" id="BEHT01000013">
    <property type="protein sequence ID" value="GBC98671.1"/>
    <property type="molecule type" value="Genomic_DNA"/>
</dbReference>
<organism evidence="1 2">
    <name type="scientific">Candidatus Fervidibacter japonicus</name>
    <dbReference type="NCBI Taxonomy" id="2035412"/>
    <lineage>
        <taxon>Bacteria</taxon>
        <taxon>Candidatus Fervidibacterota</taxon>
        <taxon>Candidatus Fervidibacter</taxon>
    </lineage>
</organism>
<accession>A0A2H5XBU9</accession>
<evidence type="ECO:0000313" key="1">
    <source>
        <dbReference type="EMBL" id="GBC98671.1"/>
    </source>
</evidence>
<protein>
    <submittedName>
        <fullName evidence="1">Uncharacterized protein</fullName>
    </submittedName>
</protein>
<dbReference type="Proteomes" id="UP000236173">
    <property type="component" value="Unassembled WGS sequence"/>
</dbReference>